<sequence>MDHQEDNAVILHLKQALSHLDQAIRETIQSLKEDPAAKNNLGHVWEEFLGTFFGRIKTIGKENKMNLLNLVSFERLKKYQ</sequence>
<dbReference type="Proteomes" id="UP001523262">
    <property type="component" value="Unassembled WGS sequence"/>
</dbReference>
<evidence type="ECO:0000313" key="2">
    <source>
        <dbReference type="Proteomes" id="UP001523262"/>
    </source>
</evidence>
<gene>
    <name evidence="1" type="ORF">NDK43_31610</name>
</gene>
<reference evidence="1 2" key="1">
    <citation type="submission" date="2022-06" db="EMBL/GenBank/DDBJ databases">
        <authorList>
            <person name="Jeon C.O."/>
        </authorList>
    </citation>
    <scope>NUCLEOTIDE SEQUENCE [LARGE SCALE GENOMIC DNA]</scope>
    <source>
        <strain evidence="1 2">KCTC 13943</strain>
    </source>
</reference>
<accession>A0ABT0WI65</accession>
<dbReference type="EMBL" id="JAMQCR010000003">
    <property type="protein sequence ID" value="MCM2536010.1"/>
    <property type="molecule type" value="Genomic_DNA"/>
</dbReference>
<organism evidence="1 2">
    <name type="scientific">Neobacillus pocheonensis</name>
    <dbReference type="NCBI Taxonomy" id="363869"/>
    <lineage>
        <taxon>Bacteria</taxon>
        <taxon>Bacillati</taxon>
        <taxon>Bacillota</taxon>
        <taxon>Bacilli</taxon>
        <taxon>Bacillales</taxon>
        <taxon>Bacillaceae</taxon>
        <taxon>Neobacillus</taxon>
    </lineage>
</organism>
<evidence type="ECO:0000313" key="1">
    <source>
        <dbReference type="EMBL" id="MCM2536010.1"/>
    </source>
</evidence>
<name>A0ABT0WI65_9BACI</name>
<keyword evidence="2" id="KW-1185">Reference proteome</keyword>
<proteinExistence type="predicted"/>
<comment type="caution">
    <text evidence="1">The sequence shown here is derived from an EMBL/GenBank/DDBJ whole genome shotgun (WGS) entry which is preliminary data.</text>
</comment>
<protein>
    <submittedName>
        <fullName evidence="1">Uncharacterized protein</fullName>
    </submittedName>
</protein>